<dbReference type="InterPro" id="IPR029962">
    <property type="entry name" value="TBL"/>
</dbReference>
<dbReference type="PANTHER" id="PTHR32285">
    <property type="entry name" value="PROTEIN TRICHOME BIREFRINGENCE-LIKE 9-RELATED"/>
    <property type="match status" value="1"/>
</dbReference>
<reference evidence="4" key="1">
    <citation type="submission" date="2025-08" db="UniProtKB">
        <authorList>
            <consortium name="RefSeq"/>
        </authorList>
    </citation>
    <scope>IDENTIFICATION</scope>
    <source>
        <tissue evidence="4">Leaf</tissue>
    </source>
</reference>
<dbReference type="RefSeq" id="XP_048133469.1">
    <property type="nucleotide sequence ID" value="XM_048277512.1"/>
</dbReference>
<organism evidence="3 4">
    <name type="scientific">Rhodamnia argentea</name>
    <dbReference type="NCBI Taxonomy" id="178133"/>
    <lineage>
        <taxon>Eukaryota</taxon>
        <taxon>Viridiplantae</taxon>
        <taxon>Streptophyta</taxon>
        <taxon>Embryophyta</taxon>
        <taxon>Tracheophyta</taxon>
        <taxon>Spermatophyta</taxon>
        <taxon>Magnoliopsida</taxon>
        <taxon>eudicotyledons</taxon>
        <taxon>Gunneridae</taxon>
        <taxon>Pentapetalae</taxon>
        <taxon>rosids</taxon>
        <taxon>malvids</taxon>
        <taxon>Myrtales</taxon>
        <taxon>Myrtaceae</taxon>
        <taxon>Myrtoideae</taxon>
        <taxon>Myrteae</taxon>
        <taxon>Australasian group</taxon>
        <taxon>Rhodamnia</taxon>
    </lineage>
</organism>
<evidence type="ECO:0000313" key="3">
    <source>
        <dbReference type="Proteomes" id="UP000827889"/>
    </source>
</evidence>
<name>A0ABM3HA47_9MYRT</name>
<dbReference type="Pfam" id="PF13839">
    <property type="entry name" value="PC-Esterase"/>
    <property type="match status" value="1"/>
</dbReference>
<comment type="similarity">
    <text evidence="1">Belongs to the PC-esterase family. TBL subfamily.</text>
</comment>
<proteinExistence type="inferred from homology"/>
<dbReference type="InterPro" id="IPR026057">
    <property type="entry name" value="TBL_C"/>
</dbReference>
<dbReference type="Proteomes" id="UP000827889">
    <property type="component" value="Chromosome 4"/>
</dbReference>
<evidence type="ECO:0000259" key="2">
    <source>
        <dbReference type="Pfam" id="PF13839"/>
    </source>
</evidence>
<evidence type="ECO:0000256" key="1">
    <source>
        <dbReference type="ARBA" id="ARBA00007727"/>
    </source>
</evidence>
<gene>
    <name evidence="4" type="primary">LOC125314659</name>
</gene>
<dbReference type="PANTHER" id="PTHR32285:SF219">
    <property type="entry name" value="PROTEIN TRICHOME BIREFRINGENCE-LIKE 24"/>
    <property type="match status" value="1"/>
</dbReference>
<feature type="domain" description="Trichome birefringence-like C-terminal" evidence="2">
    <location>
        <begin position="92"/>
        <end position="130"/>
    </location>
</feature>
<accession>A0ABM3HA47</accession>
<evidence type="ECO:0000313" key="4">
    <source>
        <dbReference type="RefSeq" id="XP_048133469.1"/>
    </source>
</evidence>
<sequence>MWRTQLLKNRRRQSRLNLMQSRLNSTQQVQKMKMLAQMNVIFSLGIGFHIGLVQFIPIRAAPSSRLAKTVWGNGRPDKGYLYWRWKPGNCELPTFNGQRFLQFTRNKAWTSIGDSISRNQVQSLLYMLSTFGPYVLIY</sequence>
<dbReference type="GeneID" id="125314659"/>
<protein>
    <submittedName>
        <fullName evidence="4">Uncharacterized protein LOC125314659</fullName>
    </submittedName>
</protein>
<keyword evidence="3" id="KW-1185">Reference proteome</keyword>